<name>A0ACC0FAI8_9ERIC</name>
<proteinExistence type="predicted"/>
<keyword evidence="2" id="KW-1185">Reference proteome</keyword>
<gene>
    <name evidence="1" type="ORF">LOK49_LG14G01255</name>
</gene>
<dbReference type="EMBL" id="CM045772">
    <property type="protein sequence ID" value="KAI7985279.1"/>
    <property type="molecule type" value="Genomic_DNA"/>
</dbReference>
<reference evidence="1 2" key="1">
    <citation type="journal article" date="2022" name="Plant J.">
        <title>Chromosome-level genome of Camellia lanceoleosa provides a valuable resource for understanding genome evolution and self-incompatibility.</title>
        <authorList>
            <person name="Gong W."/>
            <person name="Xiao S."/>
            <person name="Wang L."/>
            <person name="Liao Z."/>
            <person name="Chang Y."/>
            <person name="Mo W."/>
            <person name="Hu G."/>
            <person name="Li W."/>
            <person name="Zhao G."/>
            <person name="Zhu H."/>
            <person name="Hu X."/>
            <person name="Ji K."/>
            <person name="Xiang X."/>
            <person name="Song Q."/>
            <person name="Yuan D."/>
            <person name="Jin S."/>
            <person name="Zhang L."/>
        </authorList>
    </citation>
    <scope>NUCLEOTIDE SEQUENCE [LARGE SCALE GENOMIC DNA]</scope>
    <source>
        <strain evidence="1">SQ_2022a</strain>
    </source>
</reference>
<evidence type="ECO:0000313" key="1">
    <source>
        <dbReference type="EMBL" id="KAI7985279.1"/>
    </source>
</evidence>
<dbReference type="Proteomes" id="UP001060215">
    <property type="component" value="Chromosome 15"/>
</dbReference>
<protein>
    <submittedName>
        <fullName evidence="1">F-box protein</fullName>
    </submittedName>
</protein>
<sequence length="426" mass="48942">MMMIFKCWEWLRIFGDVSSLPPTPTTPHSSSSSSSSSLVPAELCDDVLINILLRVPPDVLSRFKCVSTQSYRLINDPDFDKKYRSQLPDHPNQLIGLYYHHQQCNHVSFANANPNPNPNPNKGVFQCIDKSLSFFPNPVRMLASRHGLILSISTKPNPVRYYICNPITRKFAILPETKGPSDSYSTGFFVDRKYGHYKVIKIPGLAARNTFAFVETFSSESGKWRLLKLELSSPYCLFSHVWPAVQWNGSLHWVDGLGSILTYDVTEEKFKFLEIPSVDVRNQRQYKRVVIKYGVLGVSEGLLSYAFSDAYLLHVWVRVRDSWVVMWRVSLVSMVSKNLEVFTRLMGNLRFEDGMGQVGRLLQLKPVCLDEFDRTVVFLRVPGWIVSYHFENGKIEAIQHHSEEHEFEVAFPHVVPQLPFTVEFNR</sequence>
<comment type="caution">
    <text evidence="1">The sequence shown here is derived from an EMBL/GenBank/DDBJ whole genome shotgun (WGS) entry which is preliminary data.</text>
</comment>
<organism evidence="1 2">
    <name type="scientific">Camellia lanceoleosa</name>
    <dbReference type="NCBI Taxonomy" id="1840588"/>
    <lineage>
        <taxon>Eukaryota</taxon>
        <taxon>Viridiplantae</taxon>
        <taxon>Streptophyta</taxon>
        <taxon>Embryophyta</taxon>
        <taxon>Tracheophyta</taxon>
        <taxon>Spermatophyta</taxon>
        <taxon>Magnoliopsida</taxon>
        <taxon>eudicotyledons</taxon>
        <taxon>Gunneridae</taxon>
        <taxon>Pentapetalae</taxon>
        <taxon>asterids</taxon>
        <taxon>Ericales</taxon>
        <taxon>Theaceae</taxon>
        <taxon>Camellia</taxon>
    </lineage>
</organism>
<accession>A0ACC0FAI8</accession>
<evidence type="ECO:0000313" key="2">
    <source>
        <dbReference type="Proteomes" id="UP001060215"/>
    </source>
</evidence>